<dbReference type="InterPro" id="IPR027417">
    <property type="entry name" value="P-loop_NTPase"/>
</dbReference>
<dbReference type="PROSITE" id="PS51421">
    <property type="entry name" value="RAS"/>
    <property type="match status" value="1"/>
</dbReference>
<proteinExistence type="inferred from homology"/>
<dbReference type="Pfam" id="PF00071">
    <property type="entry name" value="Ras"/>
    <property type="match status" value="1"/>
</dbReference>
<dbReference type="AlphaFoldDB" id="A0A9N9WS59"/>
<evidence type="ECO:0000256" key="2">
    <source>
        <dbReference type="ARBA" id="ARBA00011984"/>
    </source>
</evidence>
<dbReference type="EC" id="3.6.5.2" evidence="2"/>
<dbReference type="GO" id="GO:0005525">
    <property type="term" value="F:GTP binding"/>
    <property type="evidence" value="ECO:0007669"/>
    <property type="project" value="InterPro"/>
</dbReference>
<evidence type="ECO:0000313" key="6">
    <source>
        <dbReference type="Proteomes" id="UP001153620"/>
    </source>
</evidence>
<dbReference type="EMBL" id="OU895878">
    <property type="protein sequence ID" value="CAG9803764.1"/>
    <property type="molecule type" value="Genomic_DNA"/>
</dbReference>
<comment type="catalytic activity">
    <reaction evidence="4">
        <text>GTP + H2O = GDP + phosphate + H(+)</text>
        <dbReference type="Rhea" id="RHEA:19669"/>
        <dbReference type="ChEBI" id="CHEBI:15377"/>
        <dbReference type="ChEBI" id="CHEBI:15378"/>
        <dbReference type="ChEBI" id="CHEBI:37565"/>
        <dbReference type="ChEBI" id="CHEBI:43474"/>
        <dbReference type="ChEBI" id="CHEBI:58189"/>
        <dbReference type="EC" id="3.6.5.2"/>
    </reaction>
</comment>
<comment type="similarity">
    <text evidence="1">Belongs to the small GTPase superfamily. Ras family.</text>
</comment>
<keyword evidence="6" id="KW-1185">Reference proteome</keyword>
<evidence type="ECO:0000256" key="1">
    <source>
        <dbReference type="ARBA" id="ARBA00008344"/>
    </source>
</evidence>
<organism evidence="5 6">
    <name type="scientific">Chironomus riparius</name>
    <dbReference type="NCBI Taxonomy" id="315576"/>
    <lineage>
        <taxon>Eukaryota</taxon>
        <taxon>Metazoa</taxon>
        <taxon>Ecdysozoa</taxon>
        <taxon>Arthropoda</taxon>
        <taxon>Hexapoda</taxon>
        <taxon>Insecta</taxon>
        <taxon>Pterygota</taxon>
        <taxon>Neoptera</taxon>
        <taxon>Endopterygota</taxon>
        <taxon>Diptera</taxon>
        <taxon>Nematocera</taxon>
        <taxon>Chironomoidea</taxon>
        <taxon>Chironomidae</taxon>
        <taxon>Chironominae</taxon>
        <taxon>Chironomus</taxon>
    </lineage>
</organism>
<dbReference type="Gene3D" id="3.40.50.300">
    <property type="entry name" value="P-loop containing nucleotide triphosphate hydrolases"/>
    <property type="match status" value="1"/>
</dbReference>
<dbReference type="PANTHER" id="PTHR45704">
    <property type="entry name" value="RAS-LIKE FAMILY MEMBER 11"/>
    <property type="match status" value="1"/>
</dbReference>
<dbReference type="InterPro" id="IPR001806">
    <property type="entry name" value="Small_GTPase"/>
</dbReference>
<dbReference type="OrthoDB" id="18798at2759"/>
<dbReference type="GO" id="GO:0003925">
    <property type="term" value="F:G protein activity"/>
    <property type="evidence" value="ECO:0007669"/>
    <property type="project" value="UniProtKB-EC"/>
</dbReference>
<dbReference type="SMART" id="SM00173">
    <property type="entry name" value="RAS"/>
    <property type="match status" value="1"/>
</dbReference>
<reference evidence="5" key="2">
    <citation type="submission" date="2022-10" db="EMBL/GenBank/DDBJ databases">
        <authorList>
            <consortium name="ENA_rothamsted_submissions"/>
            <consortium name="culmorum"/>
            <person name="King R."/>
        </authorList>
    </citation>
    <scope>NUCLEOTIDE SEQUENCE</scope>
</reference>
<evidence type="ECO:0000256" key="3">
    <source>
        <dbReference type="ARBA" id="ARBA00022801"/>
    </source>
</evidence>
<name>A0A9N9WS59_9DIPT</name>
<dbReference type="PROSITE" id="PS51419">
    <property type="entry name" value="RAB"/>
    <property type="match status" value="1"/>
</dbReference>
<dbReference type="Proteomes" id="UP001153620">
    <property type="component" value="Chromosome 2"/>
</dbReference>
<evidence type="ECO:0000256" key="4">
    <source>
        <dbReference type="ARBA" id="ARBA00048098"/>
    </source>
</evidence>
<gene>
    <name evidence="5" type="ORF">CHIRRI_LOCUS6660</name>
</gene>
<dbReference type="SUPFAM" id="SSF52540">
    <property type="entry name" value="P-loop containing nucleoside triphosphate hydrolases"/>
    <property type="match status" value="1"/>
</dbReference>
<keyword evidence="3" id="KW-0378">Hydrolase</keyword>
<dbReference type="InterPro" id="IPR051065">
    <property type="entry name" value="Ras-related_GTPase"/>
</dbReference>
<accession>A0A9N9WS59</accession>
<reference evidence="5" key="1">
    <citation type="submission" date="2022-01" db="EMBL/GenBank/DDBJ databases">
        <authorList>
            <person name="King R."/>
        </authorList>
    </citation>
    <scope>NUCLEOTIDE SEQUENCE</scope>
</reference>
<sequence length="297" mass="35187">MVVRFITKRFIGEYDSQERIYNFNTVIDNETVNFEILDSCGINNQESESLINQFETNIRWGDAFILVYSVTDKCSFEEVNRLKFLINYIKRRRKIHKDGFIDAPVLLVANKIDQIYDRMVTKDEGKRRCEDIGCVCFHEITTRESIDDAQGVFRDVCRFWRFFSKFPKLKRSKSDNIRLSMTIHSDVEMVLSPDKILSIYCDLQDDRRRSVLLFDRTRSQWNGDEEEVDEFDELEPSSMNNNEPFRSRAKTDGNLMMSKTRKWKITSPLMSSSTKSFSMYRMVNRRNSMSMRGHVSY</sequence>
<protein>
    <recommendedName>
        <fullName evidence="2">small monomeric GTPase</fullName>
        <ecNumber evidence="2">3.6.5.2</ecNumber>
    </recommendedName>
</protein>
<evidence type="ECO:0000313" key="5">
    <source>
        <dbReference type="EMBL" id="CAG9803764.1"/>
    </source>
</evidence>